<feature type="non-terminal residue" evidence="3">
    <location>
        <position position="1"/>
    </location>
</feature>
<accession>A0A316VMW6</accession>
<dbReference type="InParanoid" id="A0A316VMW6"/>
<dbReference type="RefSeq" id="XP_025358045.1">
    <property type="nucleotide sequence ID" value="XM_025496137.1"/>
</dbReference>
<keyword evidence="1" id="KW-0472">Membrane</keyword>
<evidence type="ECO:0000256" key="2">
    <source>
        <dbReference type="SAM" id="SignalP"/>
    </source>
</evidence>
<evidence type="ECO:0000256" key="1">
    <source>
        <dbReference type="SAM" id="Phobius"/>
    </source>
</evidence>
<dbReference type="GeneID" id="37017918"/>
<feature type="transmembrane region" description="Helical" evidence="1">
    <location>
        <begin position="86"/>
        <end position="106"/>
    </location>
</feature>
<dbReference type="OrthoDB" id="2502001at2759"/>
<proteinExistence type="predicted"/>
<dbReference type="EMBL" id="KZ819602">
    <property type="protein sequence ID" value="PWN37743.1"/>
    <property type="molecule type" value="Genomic_DNA"/>
</dbReference>
<evidence type="ECO:0000313" key="4">
    <source>
        <dbReference type="Proteomes" id="UP000245771"/>
    </source>
</evidence>
<organism evidence="3 4">
    <name type="scientific">Meira miltonrushii</name>
    <dbReference type="NCBI Taxonomy" id="1280837"/>
    <lineage>
        <taxon>Eukaryota</taxon>
        <taxon>Fungi</taxon>
        <taxon>Dikarya</taxon>
        <taxon>Basidiomycota</taxon>
        <taxon>Ustilaginomycotina</taxon>
        <taxon>Exobasidiomycetes</taxon>
        <taxon>Exobasidiales</taxon>
        <taxon>Brachybasidiaceae</taxon>
        <taxon>Meira</taxon>
    </lineage>
</organism>
<reference evidence="3 4" key="1">
    <citation type="journal article" date="2018" name="Mol. Biol. Evol.">
        <title>Broad Genomic Sampling Reveals a Smut Pathogenic Ancestry of the Fungal Clade Ustilaginomycotina.</title>
        <authorList>
            <person name="Kijpornyongpan T."/>
            <person name="Mondo S.J."/>
            <person name="Barry K."/>
            <person name="Sandor L."/>
            <person name="Lee J."/>
            <person name="Lipzen A."/>
            <person name="Pangilinan J."/>
            <person name="LaButti K."/>
            <person name="Hainaut M."/>
            <person name="Henrissat B."/>
            <person name="Grigoriev I.V."/>
            <person name="Spatafora J.W."/>
            <person name="Aime M.C."/>
        </authorList>
    </citation>
    <scope>NUCLEOTIDE SEQUENCE [LARGE SCALE GENOMIC DNA]</scope>
    <source>
        <strain evidence="3 4">MCA 3882</strain>
    </source>
</reference>
<sequence>RWWIWKVPAIVFISSPTSSLRSYDVRFWKIAFSVPSSEKLIAILKDQIYAELPVWDSNFAPGGKYQNYARFFSQGSLGFMSVLEPIPNWLLGILASMLGSMLISYLHRNDAKSTQQQ</sequence>
<gene>
    <name evidence="3" type="ORF">FA14DRAFT_115880</name>
</gene>
<evidence type="ECO:0000313" key="3">
    <source>
        <dbReference type="EMBL" id="PWN37743.1"/>
    </source>
</evidence>
<name>A0A316VMW6_9BASI</name>
<feature type="non-terminal residue" evidence="3">
    <location>
        <position position="117"/>
    </location>
</feature>
<protein>
    <submittedName>
        <fullName evidence="3">Uncharacterized protein</fullName>
    </submittedName>
</protein>
<feature type="chain" id="PRO_5016311246" evidence="2">
    <location>
        <begin position="20"/>
        <end position="117"/>
    </location>
</feature>
<keyword evidence="2" id="KW-0732">Signal</keyword>
<dbReference type="Proteomes" id="UP000245771">
    <property type="component" value="Unassembled WGS sequence"/>
</dbReference>
<keyword evidence="4" id="KW-1185">Reference proteome</keyword>
<keyword evidence="1" id="KW-0812">Transmembrane</keyword>
<feature type="signal peptide" evidence="2">
    <location>
        <begin position="1"/>
        <end position="19"/>
    </location>
</feature>
<keyword evidence="1" id="KW-1133">Transmembrane helix</keyword>
<dbReference type="AlphaFoldDB" id="A0A316VMW6"/>
<dbReference type="STRING" id="1280837.A0A316VMW6"/>